<proteinExistence type="predicted"/>
<evidence type="ECO:0000313" key="1">
    <source>
        <dbReference type="EMBL" id="XBQ68759.1"/>
    </source>
</evidence>
<reference evidence="1" key="1">
    <citation type="submission" date="2024-05" db="EMBL/GenBank/DDBJ databases">
        <title>The simplest Porifera holobiont: glass sponge Aphrocallistes beatrix thrives with only two symbionts.</title>
        <authorList>
            <person name="N Garritano A."/>
            <person name="A Allen M."/>
            <person name="Thomas T."/>
        </authorList>
    </citation>
    <scope>NUCLEOTIDE SEQUENCE</scope>
    <source>
        <strain evidence="1">AB1</strain>
    </source>
</reference>
<dbReference type="SUPFAM" id="SSF55486">
    <property type="entry name" value="Metalloproteases ('zincins'), catalytic domain"/>
    <property type="match status" value="1"/>
</dbReference>
<sequence length="221" mass="25683">MQLADKLLICFILFLAVTLIPLSFASPHAFHETPQGPYYKTMSFYTHIKEVPIICVMQSENRDLMLEYTTILASEILNANLPQSLHTYTKVIPFLEHDLMTPEQYPECFVFVLQSDDTDNNNFATTQFYNDYRLIKMNNLTLDFNDMLYISTHEIIHAVYGLEHLYCGPYLKCDGIMEPVFNSGDPYNLTQSDIDAIIEINSIVHDNNVEFTPHWIPYRYS</sequence>
<name>A0AAU7N5X9_9VIRU</name>
<evidence type="ECO:0008006" key="2">
    <source>
        <dbReference type="Google" id="ProtNLM"/>
    </source>
</evidence>
<protein>
    <recommendedName>
        <fullName evidence="2">Metallopeptidase</fullName>
    </recommendedName>
</protein>
<gene>
    <name evidence="1" type="ORF">ZGOWGMRN_CDS_0023</name>
</gene>
<organism evidence="1">
    <name type="scientific">Nitrosopumivirus cobalaminus</name>
    <dbReference type="NCBI Taxonomy" id="3158414"/>
    <lineage>
        <taxon>Viruses</taxon>
    </lineage>
</organism>
<accession>A0AAU7N5X9</accession>
<dbReference type="EMBL" id="PP848464">
    <property type="protein sequence ID" value="XBQ68759.1"/>
    <property type="molecule type" value="Genomic_DNA"/>
</dbReference>